<dbReference type="Proteomes" id="UP000095280">
    <property type="component" value="Unplaced"/>
</dbReference>
<reference evidence="3" key="1">
    <citation type="submission" date="2016-11" db="UniProtKB">
        <authorList>
            <consortium name="WormBaseParasite"/>
        </authorList>
    </citation>
    <scope>IDENTIFICATION</scope>
</reference>
<evidence type="ECO:0000313" key="2">
    <source>
        <dbReference type="Proteomes" id="UP000095280"/>
    </source>
</evidence>
<dbReference type="AlphaFoldDB" id="A0A1I8FYH5"/>
<proteinExistence type="predicted"/>
<sequence length="126" mass="14208">PRNRARSARPTMSGSHSALRHSLSEGASMQLCYRNDAASDIDEDGDEDLSGPDGGRQSEWQKFRRPPKSLQICPLGSLSMKQIKTEKEVSPIFNAKGCVYFKSIFVTLRKQKIVLVKYFKRVQNTC</sequence>
<accession>A0A1I8FYH5</accession>
<feature type="region of interest" description="Disordered" evidence="1">
    <location>
        <begin position="1"/>
        <end position="23"/>
    </location>
</feature>
<protein>
    <submittedName>
        <fullName evidence="3">GRAM domain-containing protein</fullName>
    </submittedName>
</protein>
<evidence type="ECO:0000256" key="1">
    <source>
        <dbReference type="SAM" id="MobiDB-lite"/>
    </source>
</evidence>
<feature type="compositionally biased region" description="Acidic residues" evidence="1">
    <location>
        <begin position="39"/>
        <end position="50"/>
    </location>
</feature>
<name>A0A1I8FYH5_9PLAT</name>
<feature type="region of interest" description="Disordered" evidence="1">
    <location>
        <begin position="39"/>
        <end position="66"/>
    </location>
</feature>
<keyword evidence="2" id="KW-1185">Reference proteome</keyword>
<evidence type="ECO:0000313" key="3">
    <source>
        <dbReference type="WBParaSite" id="maker-uti_cns_0000265-snap-gene-1.8-mRNA-1"/>
    </source>
</evidence>
<organism evidence="2 3">
    <name type="scientific">Macrostomum lignano</name>
    <dbReference type="NCBI Taxonomy" id="282301"/>
    <lineage>
        <taxon>Eukaryota</taxon>
        <taxon>Metazoa</taxon>
        <taxon>Spiralia</taxon>
        <taxon>Lophotrochozoa</taxon>
        <taxon>Platyhelminthes</taxon>
        <taxon>Rhabditophora</taxon>
        <taxon>Macrostomorpha</taxon>
        <taxon>Macrostomida</taxon>
        <taxon>Macrostomidae</taxon>
        <taxon>Macrostomum</taxon>
    </lineage>
</organism>
<dbReference type="WBParaSite" id="maker-uti_cns_0000265-snap-gene-1.8-mRNA-1">
    <property type="protein sequence ID" value="maker-uti_cns_0000265-snap-gene-1.8-mRNA-1"/>
    <property type="gene ID" value="maker-uti_cns_0000265-snap-gene-1.8"/>
</dbReference>